<dbReference type="Pfam" id="PF06985">
    <property type="entry name" value="HET"/>
    <property type="match status" value="1"/>
</dbReference>
<dbReference type="STRING" id="56646.A0A2L2T6J4"/>
<reference evidence="3" key="1">
    <citation type="submission" date="2014-10" db="EMBL/GenBank/DDBJ databases">
        <authorList>
            <person name="King R."/>
        </authorList>
    </citation>
    <scope>NUCLEOTIDE SEQUENCE [LARGE SCALE GENOMIC DNA]</scope>
    <source>
        <strain evidence="3">A3/5</strain>
    </source>
</reference>
<proteinExistence type="predicted"/>
<evidence type="ECO:0000259" key="1">
    <source>
        <dbReference type="Pfam" id="PF06985"/>
    </source>
</evidence>
<dbReference type="InterPro" id="IPR052895">
    <property type="entry name" value="HetReg/Transcr_Mod"/>
</dbReference>
<evidence type="ECO:0000313" key="2">
    <source>
        <dbReference type="EMBL" id="CEI63383.1"/>
    </source>
</evidence>
<dbReference type="EMBL" id="LN649230">
    <property type="protein sequence ID" value="CEI63383.1"/>
    <property type="molecule type" value="Genomic_DNA"/>
</dbReference>
<evidence type="ECO:0000313" key="3">
    <source>
        <dbReference type="Proteomes" id="UP000245910"/>
    </source>
</evidence>
<keyword evidence="3" id="KW-1185">Reference proteome</keyword>
<dbReference type="PANTHER" id="PTHR24148:SF73">
    <property type="entry name" value="HET DOMAIN PROTEIN (AFU_ORTHOLOGUE AFUA_8G01020)"/>
    <property type="match status" value="1"/>
</dbReference>
<organism evidence="2 3">
    <name type="scientific">Fusarium venenatum</name>
    <dbReference type="NCBI Taxonomy" id="56646"/>
    <lineage>
        <taxon>Eukaryota</taxon>
        <taxon>Fungi</taxon>
        <taxon>Dikarya</taxon>
        <taxon>Ascomycota</taxon>
        <taxon>Pezizomycotina</taxon>
        <taxon>Sordariomycetes</taxon>
        <taxon>Hypocreomycetidae</taxon>
        <taxon>Hypocreales</taxon>
        <taxon>Nectriaceae</taxon>
        <taxon>Fusarium</taxon>
    </lineage>
</organism>
<sequence length="689" mass="78501">MIPHKTQHVTPTFFTFATMRKAFERRSKALQSTTTNSHSSYRSLNKPSKQIRLIEVKAQQPKAPLELNLSIHTLNKAPDFYAVSYTWGSGELSEMVLINGNPMMVTGNCYYALSQIHSHSKSSTSGTTSKRVYLWIDSICINQNDMKEKGYQVTMMFDIYSKAIKVLACVGPHENDSEILNEVLEETKSFQGNLYSIREDIIQDGTFTHSTFEDTINTFVESKRPSESFGIRLRKAVLAFANRDYWSRLWIIQEVAATSGSGSQLEVLCGTDRFSKSEVYLLFYIACYIATDESMQEVRATTPRKIECVKLTGNKNRPMQANEQDLYKDGTHHCFRFVMDAITVRRIMAHQIFSFTNDLFKCSRPEDKIYGLLSLIKWRDNFPPLRPVYHDSASFDLAKSLICQTDWMQPIEIQRILKGLEICYSHGWMRNLVAMRSSGVVPTEDIDDRDLIHRFRGANHLVMFINKNDANQLMTSLVYSNDKSSPLTSVDKRAASLRKFTSKDDKTKLLFTDSEVSALVCGAAQAGDLIIKTGYGRGLLILRYTDNQEECTIVGQGLLCTGYEFPRRLPERLDILEKRLERFQMSLSHPKELSPFARSWDHRFTAFGGTSGMSERERCEKELGYQVEEANLFSEVGYMTNIQLKTKPVEMVVLAGQDIEKDGSHNVEESLQRLDTAICGIVRLIPMAN</sequence>
<name>A0A2L2T6J4_9HYPO</name>
<dbReference type="PANTHER" id="PTHR24148">
    <property type="entry name" value="ANKYRIN REPEAT DOMAIN-CONTAINING PROTEIN 39 HOMOLOG-RELATED"/>
    <property type="match status" value="1"/>
</dbReference>
<dbReference type="AlphaFoldDB" id="A0A2L2T6J4"/>
<protein>
    <recommendedName>
        <fullName evidence="1">Heterokaryon incompatibility domain-containing protein</fullName>
    </recommendedName>
</protein>
<dbReference type="InterPro" id="IPR010730">
    <property type="entry name" value="HET"/>
</dbReference>
<accession>A0A2L2T6J4</accession>
<feature type="domain" description="Heterokaryon incompatibility" evidence="1">
    <location>
        <begin position="81"/>
        <end position="254"/>
    </location>
</feature>
<dbReference type="Proteomes" id="UP000245910">
    <property type="component" value="Chromosome II"/>
</dbReference>